<dbReference type="PANTHER" id="PTHR33710:SF71">
    <property type="entry name" value="ENDONUCLEASE_EXONUCLEASE_PHOSPHATASE DOMAIN-CONTAINING PROTEIN"/>
    <property type="match status" value="1"/>
</dbReference>
<dbReference type="PANTHER" id="PTHR33710">
    <property type="entry name" value="BNAC02G09200D PROTEIN"/>
    <property type="match status" value="1"/>
</dbReference>
<keyword evidence="2" id="KW-1185">Reference proteome</keyword>
<dbReference type="Proteomes" id="UP001152484">
    <property type="component" value="Unassembled WGS sequence"/>
</dbReference>
<reference evidence="1" key="1">
    <citation type="submission" date="2022-07" db="EMBL/GenBank/DDBJ databases">
        <authorList>
            <person name="Macas J."/>
            <person name="Novak P."/>
            <person name="Neumann P."/>
        </authorList>
    </citation>
    <scope>NUCLEOTIDE SEQUENCE</scope>
</reference>
<dbReference type="OrthoDB" id="1305348at2759"/>
<accession>A0A9P0ZUL6</accession>
<dbReference type="AlphaFoldDB" id="A0A9P0ZUL6"/>
<organism evidence="1 2">
    <name type="scientific">Cuscuta europaea</name>
    <name type="common">European dodder</name>
    <dbReference type="NCBI Taxonomy" id="41803"/>
    <lineage>
        <taxon>Eukaryota</taxon>
        <taxon>Viridiplantae</taxon>
        <taxon>Streptophyta</taxon>
        <taxon>Embryophyta</taxon>
        <taxon>Tracheophyta</taxon>
        <taxon>Spermatophyta</taxon>
        <taxon>Magnoliopsida</taxon>
        <taxon>eudicotyledons</taxon>
        <taxon>Gunneridae</taxon>
        <taxon>Pentapetalae</taxon>
        <taxon>asterids</taxon>
        <taxon>lamiids</taxon>
        <taxon>Solanales</taxon>
        <taxon>Convolvulaceae</taxon>
        <taxon>Cuscuteae</taxon>
        <taxon>Cuscuta</taxon>
        <taxon>Cuscuta subgen. Cuscuta</taxon>
    </lineage>
</organism>
<proteinExistence type="predicted"/>
<name>A0A9P0ZUL6_CUSEU</name>
<dbReference type="EMBL" id="CAMAPE010000065">
    <property type="protein sequence ID" value="CAH9114823.1"/>
    <property type="molecule type" value="Genomic_DNA"/>
</dbReference>
<sequence length="144" mass="16648">MDLGFTGPGFTWYRGSLCEWLDRALGSQNWLTHFPHSLVVHRPILLSTSGITPSHTGKHPFRFLAPWLSHEDFPRVLASSWRRDMPLHNALHSLGGKLQRWNRDVFGFIHIQKVTLIQQLSELEDFNCVEFFTGHFPWSGRLLG</sequence>
<protein>
    <submittedName>
        <fullName evidence="1">Uncharacterized protein</fullName>
    </submittedName>
</protein>
<gene>
    <name evidence="1" type="ORF">CEURO_LOCUS20545</name>
</gene>
<comment type="caution">
    <text evidence="1">The sequence shown here is derived from an EMBL/GenBank/DDBJ whole genome shotgun (WGS) entry which is preliminary data.</text>
</comment>
<evidence type="ECO:0000313" key="1">
    <source>
        <dbReference type="EMBL" id="CAH9114823.1"/>
    </source>
</evidence>
<evidence type="ECO:0000313" key="2">
    <source>
        <dbReference type="Proteomes" id="UP001152484"/>
    </source>
</evidence>